<dbReference type="EMBL" id="CP104214">
    <property type="protein sequence ID" value="UWX68538.1"/>
    <property type="molecule type" value="Genomic_DNA"/>
</dbReference>
<dbReference type="Proteomes" id="UP001059745">
    <property type="component" value="Chromosome 1"/>
</dbReference>
<organism evidence="1 2">
    <name type="scientific">Burkholderia gladioli</name>
    <name type="common">Pseudomonas marginata</name>
    <name type="synonym">Phytomonas marginata</name>
    <dbReference type="NCBI Taxonomy" id="28095"/>
    <lineage>
        <taxon>Bacteria</taxon>
        <taxon>Pseudomonadati</taxon>
        <taxon>Pseudomonadota</taxon>
        <taxon>Betaproteobacteria</taxon>
        <taxon>Burkholderiales</taxon>
        <taxon>Burkholderiaceae</taxon>
        <taxon>Burkholderia</taxon>
    </lineage>
</organism>
<gene>
    <name evidence="1" type="ORF">NYZ96_09765</name>
</gene>
<protein>
    <recommendedName>
        <fullName evidence="3">Transposase</fullName>
    </recommendedName>
</protein>
<evidence type="ECO:0008006" key="3">
    <source>
        <dbReference type="Google" id="ProtNLM"/>
    </source>
</evidence>
<evidence type="ECO:0000313" key="1">
    <source>
        <dbReference type="EMBL" id="UWX68538.1"/>
    </source>
</evidence>
<sequence length="53" mass="5840">MNKPGLVTIGMNELQRVKVIESVVEGRLTGVRAAETWFLQSVARRTTGRQPGT</sequence>
<dbReference type="AlphaFoldDB" id="A0AB38TKD7"/>
<name>A0AB38TKD7_BURGA</name>
<accession>A0AB38TKD7</accession>
<dbReference type="RefSeq" id="WP_164720618.1">
    <property type="nucleotide sequence ID" value="NZ_CADEPT010000012.1"/>
</dbReference>
<evidence type="ECO:0000313" key="2">
    <source>
        <dbReference type="Proteomes" id="UP001059745"/>
    </source>
</evidence>
<proteinExistence type="predicted"/>
<reference evidence="1" key="1">
    <citation type="submission" date="2022-09" db="EMBL/GenBank/DDBJ databases">
        <title>Genomic of Burkholderia gladioli.</title>
        <authorList>
            <person name="Wu H."/>
        </authorList>
    </citation>
    <scope>NUCLEOTIDE SEQUENCE</scope>
    <source>
        <strain evidence="1">ZN-S4</strain>
    </source>
</reference>